<dbReference type="Proteomes" id="UP000494252">
    <property type="component" value="Unassembled WGS sequence"/>
</dbReference>
<evidence type="ECO:0000313" key="1">
    <source>
        <dbReference type="EMBL" id="CAB3796090.1"/>
    </source>
</evidence>
<reference evidence="1 2" key="1">
    <citation type="submission" date="2020-04" db="EMBL/GenBank/DDBJ databases">
        <authorList>
            <person name="De Canck E."/>
        </authorList>
    </citation>
    <scope>NUCLEOTIDE SEQUENCE [LARGE SCALE GENOMIC DNA]</scope>
    <source>
        <strain evidence="1 2">LMG 27177</strain>
    </source>
</reference>
<name>A0A6J5G9K6_9BURK</name>
<evidence type="ECO:0000313" key="2">
    <source>
        <dbReference type="Proteomes" id="UP000494252"/>
    </source>
</evidence>
<sequence length="83" mass="8867">MTTANVRRYVVNTQETYERNAWRSAFFVGVDDPDPAAAFFGESNPGPLFSTADGAATAALRRGVEFASGLPDPAVIGLLTLYP</sequence>
<accession>A0A6J5G9K6</accession>
<keyword evidence="2" id="KW-1185">Reference proteome</keyword>
<gene>
    <name evidence="1" type="ORF">LMG27177_04029</name>
</gene>
<protein>
    <submittedName>
        <fullName evidence="1">Uncharacterized protein</fullName>
    </submittedName>
</protein>
<dbReference type="EMBL" id="CADIKI010000011">
    <property type="protein sequence ID" value="CAB3796090.1"/>
    <property type="molecule type" value="Genomic_DNA"/>
</dbReference>
<dbReference type="AlphaFoldDB" id="A0A6J5G9K6"/>
<proteinExistence type="predicted"/>
<organism evidence="1 2">
    <name type="scientific">Paraburkholderia fynbosensis</name>
    <dbReference type="NCBI Taxonomy" id="1200993"/>
    <lineage>
        <taxon>Bacteria</taxon>
        <taxon>Pseudomonadati</taxon>
        <taxon>Pseudomonadota</taxon>
        <taxon>Betaproteobacteria</taxon>
        <taxon>Burkholderiales</taxon>
        <taxon>Burkholderiaceae</taxon>
        <taxon>Paraburkholderia</taxon>
    </lineage>
</organism>
<dbReference type="RefSeq" id="WP_175162285.1">
    <property type="nucleotide sequence ID" value="NZ_CADIKI010000011.1"/>
</dbReference>